<name>A0A482WEW9_ASBVE</name>
<dbReference type="Pfam" id="PF23322">
    <property type="entry name" value="PPIase_AIP"/>
    <property type="match status" value="1"/>
</dbReference>
<dbReference type="InterPro" id="IPR046357">
    <property type="entry name" value="PPIase_dom_sf"/>
</dbReference>
<keyword evidence="7" id="KW-0675">Receptor</keyword>
<dbReference type="InterPro" id="IPR011990">
    <property type="entry name" value="TPR-like_helical_dom_sf"/>
</dbReference>
<dbReference type="OrthoDB" id="5829758at2759"/>
<protein>
    <submittedName>
        <fullName evidence="7">AH receptor-interacting protein</fullName>
    </submittedName>
</protein>
<keyword evidence="3" id="KW-0677">Repeat</keyword>
<sequence length="324" mass="37527">MPQDASDEPLIEKKTLHVGTKAVEFKEGTKVHFHFQTRLCDYNKTLLDDSRKMGAGKPMELVIGKKFKLEVWEVIIQKMALHEVAVFIVNKSLVLQYPFVSKTLRDIAVPREEHRSHCCAMTIQTEGVGYNDLDDFLKSPSDLEFTIELVKVEQPENYEKESWQMNEEEKLKVVPHLKELGNEEFKKKKYQEASDHYAKAIGIIEQLMIKEKPHEEEWNELDKMKVPLLLNFAQCKLSQGDYYPVIEHCTTAIKTEPDNVKAYFRRAKAHVGAWNTKEAFEDFKKVIELDPSLATAVKKEMAALEELVRQKDLADKKKLKNLFS</sequence>
<accession>A0A482WEW9</accession>
<dbReference type="SUPFAM" id="SSF54534">
    <property type="entry name" value="FKBP-like"/>
    <property type="match status" value="1"/>
</dbReference>
<evidence type="ECO:0000259" key="6">
    <source>
        <dbReference type="Pfam" id="PF23322"/>
    </source>
</evidence>
<evidence type="ECO:0000256" key="2">
    <source>
        <dbReference type="ARBA" id="ARBA00022490"/>
    </source>
</evidence>
<dbReference type="Gene3D" id="3.10.50.40">
    <property type="match status" value="1"/>
</dbReference>
<dbReference type="Proteomes" id="UP000292052">
    <property type="component" value="Unassembled WGS sequence"/>
</dbReference>
<dbReference type="Gene3D" id="1.25.40.10">
    <property type="entry name" value="Tetratricopeptide repeat domain"/>
    <property type="match status" value="1"/>
</dbReference>
<dbReference type="SMART" id="SM00028">
    <property type="entry name" value="TPR"/>
    <property type="match status" value="3"/>
</dbReference>
<evidence type="ECO:0000313" key="8">
    <source>
        <dbReference type="Proteomes" id="UP000292052"/>
    </source>
</evidence>
<gene>
    <name evidence="7" type="ORF">BDFB_002658</name>
</gene>
<dbReference type="InterPro" id="IPR019734">
    <property type="entry name" value="TPR_rpt"/>
</dbReference>
<dbReference type="InterPro" id="IPR056277">
    <property type="entry name" value="PPIase_AIP"/>
</dbReference>
<dbReference type="STRING" id="1661398.A0A482WEW9"/>
<organism evidence="7 8">
    <name type="scientific">Asbolus verrucosus</name>
    <name type="common">Desert ironclad beetle</name>
    <dbReference type="NCBI Taxonomy" id="1661398"/>
    <lineage>
        <taxon>Eukaryota</taxon>
        <taxon>Metazoa</taxon>
        <taxon>Ecdysozoa</taxon>
        <taxon>Arthropoda</taxon>
        <taxon>Hexapoda</taxon>
        <taxon>Insecta</taxon>
        <taxon>Pterygota</taxon>
        <taxon>Neoptera</taxon>
        <taxon>Endopterygota</taxon>
        <taxon>Coleoptera</taxon>
        <taxon>Polyphaga</taxon>
        <taxon>Cucujiformia</taxon>
        <taxon>Tenebrionidae</taxon>
        <taxon>Pimeliinae</taxon>
        <taxon>Asbolus</taxon>
    </lineage>
</organism>
<feature type="repeat" description="TPR" evidence="5">
    <location>
        <begin position="260"/>
        <end position="293"/>
    </location>
</feature>
<dbReference type="AlphaFoldDB" id="A0A482WEW9"/>
<dbReference type="SUPFAM" id="SSF48452">
    <property type="entry name" value="TPR-like"/>
    <property type="match status" value="1"/>
</dbReference>
<comment type="subcellular location">
    <subcellularLocation>
        <location evidence="1">Cytoplasm</location>
    </subcellularLocation>
</comment>
<keyword evidence="2" id="KW-0963">Cytoplasm</keyword>
<evidence type="ECO:0000256" key="1">
    <source>
        <dbReference type="ARBA" id="ARBA00004496"/>
    </source>
</evidence>
<reference evidence="7 8" key="1">
    <citation type="submission" date="2017-03" db="EMBL/GenBank/DDBJ databases">
        <title>Genome of the blue death feigning beetle - Asbolus verrucosus.</title>
        <authorList>
            <person name="Rider S.D."/>
        </authorList>
    </citation>
    <scope>NUCLEOTIDE SEQUENCE [LARGE SCALE GENOMIC DNA]</scope>
    <source>
        <strain evidence="7">Butters</strain>
        <tissue evidence="7">Head and leg muscle</tissue>
    </source>
</reference>
<dbReference type="FunFam" id="1.25.40.10:FF:000052">
    <property type="entry name" value="Aryl-hydrocarbon-interacting protein-like 1"/>
    <property type="match status" value="1"/>
</dbReference>
<keyword evidence="8" id="KW-1185">Reference proteome</keyword>
<evidence type="ECO:0000256" key="4">
    <source>
        <dbReference type="ARBA" id="ARBA00022803"/>
    </source>
</evidence>
<dbReference type="PROSITE" id="PS50005">
    <property type="entry name" value="TPR"/>
    <property type="match status" value="1"/>
</dbReference>
<dbReference type="InterPro" id="IPR039663">
    <property type="entry name" value="AIP/AIPL1/TTC9"/>
</dbReference>
<evidence type="ECO:0000256" key="3">
    <source>
        <dbReference type="ARBA" id="ARBA00022737"/>
    </source>
</evidence>
<dbReference type="EMBL" id="QDEB01001680">
    <property type="protein sequence ID" value="RZC43138.1"/>
    <property type="molecule type" value="Genomic_DNA"/>
</dbReference>
<dbReference type="PANTHER" id="PTHR11242:SF0">
    <property type="entry name" value="TPR_REGION DOMAIN-CONTAINING PROTEIN"/>
    <property type="match status" value="1"/>
</dbReference>
<feature type="domain" description="AIP/AIPL N-terminal FKBP-type PPIase" evidence="6">
    <location>
        <begin position="24"/>
        <end position="151"/>
    </location>
</feature>
<comment type="caution">
    <text evidence="7">The sequence shown here is derived from an EMBL/GenBank/DDBJ whole genome shotgun (WGS) entry which is preliminary data.</text>
</comment>
<evidence type="ECO:0000256" key="5">
    <source>
        <dbReference type="PROSITE-ProRule" id="PRU00339"/>
    </source>
</evidence>
<dbReference type="Pfam" id="PF13181">
    <property type="entry name" value="TPR_8"/>
    <property type="match status" value="1"/>
</dbReference>
<dbReference type="GO" id="GO:0003755">
    <property type="term" value="F:peptidyl-prolyl cis-trans isomerase activity"/>
    <property type="evidence" value="ECO:0007669"/>
    <property type="project" value="InterPro"/>
</dbReference>
<evidence type="ECO:0000313" key="7">
    <source>
        <dbReference type="EMBL" id="RZC43138.1"/>
    </source>
</evidence>
<dbReference type="PANTHER" id="PTHR11242">
    <property type="entry name" value="ARYL HYDROCARBON RECEPTOR INTERACTING PROTEIN RELATED"/>
    <property type="match status" value="1"/>
</dbReference>
<proteinExistence type="predicted"/>
<keyword evidence="4 5" id="KW-0802">TPR repeat</keyword>
<dbReference type="GO" id="GO:0005737">
    <property type="term" value="C:cytoplasm"/>
    <property type="evidence" value="ECO:0007669"/>
    <property type="project" value="UniProtKB-SubCell"/>
</dbReference>